<organism evidence="4 5">
    <name type="scientific">Eeniella nana</name>
    <name type="common">Yeast</name>
    <name type="synonym">Brettanomyces nanus</name>
    <dbReference type="NCBI Taxonomy" id="13502"/>
    <lineage>
        <taxon>Eukaryota</taxon>
        <taxon>Fungi</taxon>
        <taxon>Dikarya</taxon>
        <taxon>Ascomycota</taxon>
        <taxon>Saccharomycotina</taxon>
        <taxon>Pichiomycetes</taxon>
        <taxon>Pichiales</taxon>
        <taxon>Pichiaceae</taxon>
        <taxon>Brettanomyces</taxon>
    </lineage>
</organism>
<dbReference type="InterPro" id="IPR042777">
    <property type="entry name" value="Sen15_fungi"/>
</dbReference>
<evidence type="ECO:0000313" key="4">
    <source>
        <dbReference type="EMBL" id="QPG77077.1"/>
    </source>
</evidence>
<dbReference type="AlphaFoldDB" id="A0A875RXW5"/>
<dbReference type="InterPro" id="IPR036167">
    <property type="entry name" value="tRNA_intron_Endo_cat-like_sf"/>
</dbReference>
<evidence type="ECO:0000256" key="2">
    <source>
        <dbReference type="ARBA" id="ARBA00022694"/>
    </source>
</evidence>
<dbReference type="GO" id="GO:0000213">
    <property type="term" value="F:tRNA-intron lyase activity"/>
    <property type="evidence" value="ECO:0007669"/>
    <property type="project" value="TreeGrafter"/>
</dbReference>
<reference evidence="4" key="1">
    <citation type="submission" date="2020-10" db="EMBL/GenBank/DDBJ databases">
        <authorList>
            <person name="Roach M.J.R."/>
        </authorList>
    </citation>
    <scope>NUCLEOTIDE SEQUENCE</scope>
    <source>
        <strain evidence="4">CBS 1945</strain>
    </source>
</reference>
<gene>
    <name evidence="4" type="ORF">FOA43_004476</name>
</gene>
<dbReference type="KEGG" id="bnn:FOA43_004476"/>
<evidence type="ECO:0000256" key="1">
    <source>
        <dbReference type="ARBA" id="ARBA00006091"/>
    </source>
</evidence>
<protein>
    <recommendedName>
        <fullName evidence="3">tRNA-splicing endonuclease subunit Sen15 domain-containing protein</fullName>
    </recommendedName>
</protein>
<dbReference type="PANTHER" id="PTHR28518:SF1">
    <property type="entry name" value="TRNA-SPLICING ENDONUCLEASE SUBUNIT SEN15"/>
    <property type="match status" value="1"/>
</dbReference>
<dbReference type="RefSeq" id="XP_038780642.1">
    <property type="nucleotide sequence ID" value="XM_038924714.1"/>
</dbReference>
<dbReference type="SUPFAM" id="SSF53032">
    <property type="entry name" value="tRNA-intron endonuclease catalytic domain-like"/>
    <property type="match status" value="1"/>
</dbReference>
<sequence length="119" mass="13478">MISTKATLNKVKTNLTHYCLWLNVSEVRFFDKTVNETISVLKGQNPKADNDSGCANNYDYVLPVMKDTKLTLQTIDLIFYHLELNEGSPVDKLVLGIMDFDGTIVYYNIHPGVHKPKNS</sequence>
<dbReference type="InterPro" id="IPR018593">
    <property type="entry name" value="tRNA-endonuc_su_Sen15"/>
</dbReference>
<keyword evidence="5" id="KW-1185">Reference proteome</keyword>
<feature type="domain" description="tRNA-splicing endonuclease subunit Sen15" evidence="3">
    <location>
        <begin position="11"/>
        <end position="118"/>
    </location>
</feature>
<evidence type="ECO:0000313" key="5">
    <source>
        <dbReference type="Proteomes" id="UP000662931"/>
    </source>
</evidence>
<keyword evidence="2" id="KW-0819">tRNA processing</keyword>
<dbReference type="InterPro" id="IPR011856">
    <property type="entry name" value="tRNA_endonuc-like_dom_sf"/>
</dbReference>
<dbReference type="OrthoDB" id="10002170at2759"/>
<name>A0A875RXW5_EENNA</name>
<dbReference type="Pfam" id="PF09631">
    <property type="entry name" value="Sen15"/>
    <property type="match status" value="1"/>
</dbReference>
<comment type="similarity">
    <text evidence="1">Belongs to the SEN15 family.</text>
</comment>
<evidence type="ECO:0000259" key="3">
    <source>
        <dbReference type="Pfam" id="PF09631"/>
    </source>
</evidence>
<dbReference type="GO" id="GO:0000379">
    <property type="term" value="P:tRNA-type intron splice site recognition and cleavage"/>
    <property type="evidence" value="ECO:0007669"/>
    <property type="project" value="InterPro"/>
</dbReference>
<dbReference type="PANTHER" id="PTHR28518">
    <property type="entry name" value="TRNA-SPLICING ENDONUCLEASE SUBUNIT SEN15"/>
    <property type="match status" value="1"/>
</dbReference>
<dbReference type="GO" id="GO:0003676">
    <property type="term" value="F:nucleic acid binding"/>
    <property type="evidence" value="ECO:0007669"/>
    <property type="project" value="InterPro"/>
</dbReference>
<accession>A0A875RXW5</accession>
<dbReference type="EMBL" id="CP064815">
    <property type="protein sequence ID" value="QPG77077.1"/>
    <property type="molecule type" value="Genomic_DNA"/>
</dbReference>
<proteinExistence type="inferred from homology"/>
<dbReference type="GO" id="GO:0000214">
    <property type="term" value="C:tRNA-intron endonuclease complex"/>
    <property type="evidence" value="ECO:0007669"/>
    <property type="project" value="InterPro"/>
</dbReference>
<dbReference type="GeneID" id="62197876"/>
<dbReference type="Proteomes" id="UP000662931">
    <property type="component" value="Chromosome 4"/>
</dbReference>
<dbReference type="Gene3D" id="3.40.1350.10">
    <property type="match status" value="1"/>
</dbReference>